<dbReference type="Proteomes" id="UP000015100">
    <property type="component" value="Unassembled WGS sequence"/>
</dbReference>
<dbReference type="HOGENOM" id="CLU_1245297_0_0_1"/>
<feature type="region of interest" description="Disordered" evidence="1">
    <location>
        <begin position="108"/>
        <end position="145"/>
    </location>
</feature>
<evidence type="ECO:0000256" key="1">
    <source>
        <dbReference type="SAM" id="MobiDB-lite"/>
    </source>
</evidence>
<dbReference type="EMBL" id="AQGS01000083">
    <property type="protein sequence ID" value="EPS43240.1"/>
    <property type="molecule type" value="Genomic_DNA"/>
</dbReference>
<evidence type="ECO:0000313" key="4">
    <source>
        <dbReference type="Proteomes" id="UP000015100"/>
    </source>
</evidence>
<evidence type="ECO:0000256" key="2">
    <source>
        <dbReference type="SAM" id="Phobius"/>
    </source>
</evidence>
<sequence>MKFNPSIIIYYLGVALEFYQATLNRVRPIAAKMDRDLFFLLFIIYAYFAIILPLVPLWGALVSLLAKVFVLIGSLAGMVHGCPPLSGSIGTPSGATATSTCLDTSPSVNPYVRPANPTPDARPTKRVRTGRSPSSGSMWCPSSPLAPMSQPRGSVYTQSYRYIGKPIPFRYNNAVVKTPENLTDLVRDSSPEPPNTGVKSRYASTWTTGFWNDGNLTILSPR</sequence>
<comment type="caution">
    <text evidence="3">The sequence shown here is derived from an EMBL/GenBank/DDBJ whole genome shotgun (WGS) entry which is preliminary data.</text>
</comment>
<accession>S8AJX4</accession>
<reference evidence="4" key="2">
    <citation type="submission" date="2013-04" db="EMBL/GenBank/DDBJ databases">
        <title>Genomic mechanisms accounting for the adaptation to parasitism in nematode-trapping fungi.</title>
        <authorList>
            <person name="Ahren D.G."/>
        </authorList>
    </citation>
    <scope>NUCLEOTIDE SEQUENCE [LARGE SCALE GENOMIC DNA]</scope>
    <source>
        <strain evidence="4">CBS 200.50</strain>
    </source>
</reference>
<protein>
    <submittedName>
        <fullName evidence="3">Uncharacterized protein</fullName>
    </submittedName>
</protein>
<proteinExistence type="predicted"/>
<name>S8AJX4_DACHA</name>
<feature type="compositionally biased region" description="Low complexity" evidence="1">
    <location>
        <begin position="132"/>
        <end position="143"/>
    </location>
</feature>
<keyword evidence="4" id="KW-1185">Reference proteome</keyword>
<evidence type="ECO:0000313" key="3">
    <source>
        <dbReference type="EMBL" id="EPS43240.1"/>
    </source>
</evidence>
<feature type="transmembrane region" description="Helical" evidence="2">
    <location>
        <begin position="37"/>
        <end position="55"/>
    </location>
</feature>
<keyword evidence="2" id="KW-0472">Membrane</keyword>
<keyword evidence="2" id="KW-0812">Transmembrane</keyword>
<gene>
    <name evidence="3" type="ORF">H072_2757</name>
</gene>
<reference evidence="3 4" key="1">
    <citation type="journal article" date="2013" name="PLoS Genet.">
        <title>Genomic mechanisms accounting for the adaptation to parasitism in nematode-trapping fungi.</title>
        <authorList>
            <person name="Meerupati T."/>
            <person name="Andersson K.M."/>
            <person name="Friman E."/>
            <person name="Kumar D."/>
            <person name="Tunlid A."/>
            <person name="Ahren D."/>
        </authorList>
    </citation>
    <scope>NUCLEOTIDE SEQUENCE [LARGE SCALE GENOMIC DNA]</scope>
    <source>
        <strain evidence="3 4">CBS 200.50</strain>
    </source>
</reference>
<organism evidence="3 4">
    <name type="scientific">Dactylellina haptotyla (strain CBS 200.50)</name>
    <name type="common">Nematode-trapping fungus</name>
    <name type="synonym">Monacrosporium haptotylum</name>
    <dbReference type="NCBI Taxonomy" id="1284197"/>
    <lineage>
        <taxon>Eukaryota</taxon>
        <taxon>Fungi</taxon>
        <taxon>Dikarya</taxon>
        <taxon>Ascomycota</taxon>
        <taxon>Pezizomycotina</taxon>
        <taxon>Orbiliomycetes</taxon>
        <taxon>Orbiliales</taxon>
        <taxon>Orbiliaceae</taxon>
        <taxon>Dactylellina</taxon>
    </lineage>
</organism>
<dbReference type="AlphaFoldDB" id="S8AJX4"/>
<keyword evidence="2" id="KW-1133">Transmembrane helix</keyword>